<feature type="compositionally biased region" description="Polar residues" evidence="1">
    <location>
        <begin position="139"/>
        <end position="148"/>
    </location>
</feature>
<dbReference type="PaxDb" id="6945-B7QIX8"/>
<protein>
    <submittedName>
        <fullName evidence="2 3">Uncharacterized protein</fullName>
    </submittedName>
</protein>
<dbReference type="VEuPathDB" id="VectorBase:ISCP_011622"/>
<name>B7QIX8_IXOSC</name>
<gene>
    <name evidence="2" type="ORF">IscW_ISCW014334</name>
</gene>
<proteinExistence type="predicted"/>
<reference evidence="3" key="2">
    <citation type="submission" date="2020-05" db="UniProtKB">
        <authorList>
            <consortium name="EnsemblMetazoa"/>
        </authorList>
    </citation>
    <scope>IDENTIFICATION</scope>
    <source>
        <strain evidence="3">wikel</strain>
    </source>
</reference>
<dbReference type="EMBL" id="ABJB010256774">
    <property type="status" value="NOT_ANNOTATED_CDS"/>
    <property type="molecule type" value="Genomic_DNA"/>
</dbReference>
<feature type="region of interest" description="Disordered" evidence="1">
    <location>
        <begin position="1"/>
        <end position="36"/>
    </location>
</feature>
<accession>B7QIX8</accession>
<organism>
    <name type="scientific">Ixodes scapularis</name>
    <name type="common">Black-legged tick</name>
    <name type="synonym">Deer tick</name>
    <dbReference type="NCBI Taxonomy" id="6945"/>
    <lineage>
        <taxon>Eukaryota</taxon>
        <taxon>Metazoa</taxon>
        <taxon>Ecdysozoa</taxon>
        <taxon>Arthropoda</taxon>
        <taxon>Chelicerata</taxon>
        <taxon>Arachnida</taxon>
        <taxon>Acari</taxon>
        <taxon>Parasitiformes</taxon>
        <taxon>Ixodida</taxon>
        <taxon>Ixodoidea</taxon>
        <taxon>Ixodidae</taxon>
        <taxon>Ixodinae</taxon>
        <taxon>Ixodes</taxon>
    </lineage>
</organism>
<dbReference type="EMBL" id="ABJB010774624">
    <property type="status" value="NOT_ANNOTATED_CDS"/>
    <property type="molecule type" value="Genomic_DNA"/>
</dbReference>
<sequence>MMGRGRTHRRHPPEDETLPHPIAEEGATCSQSSGSWRSPRFRFRSAVLLVVALHRMRHLVHKWRLATCVPPVPVLLHKVELAVRTVPMALQWRGGASGSGFSLGTAQSSQSSVHSSGASYQGTPGAAALPRRTAAPLSRNPSSALSHQTDMKEYVVRLESLHKQFGLSDQ</sequence>
<dbReference type="InParanoid" id="B7QIX8"/>
<dbReference type="EMBL" id="ABJB010004318">
    <property type="status" value="NOT_ANNOTATED_CDS"/>
    <property type="molecule type" value="Genomic_DNA"/>
</dbReference>
<evidence type="ECO:0000256" key="1">
    <source>
        <dbReference type="SAM" id="MobiDB-lite"/>
    </source>
</evidence>
<dbReference type="HOGENOM" id="CLU_1572385_0_0_1"/>
<evidence type="ECO:0000313" key="2">
    <source>
        <dbReference type="EMBL" id="EEC18800.1"/>
    </source>
</evidence>
<reference evidence="2 4" key="1">
    <citation type="submission" date="2008-03" db="EMBL/GenBank/DDBJ databases">
        <title>Annotation of Ixodes scapularis.</title>
        <authorList>
            <consortium name="Ixodes scapularis Genome Project Consortium"/>
            <person name="Caler E."/>
            <person name="Hannick L.I."/>
            <person name="Bidwell S."/>
            <person name="Joardar V."/>
            <person name="Thiagarajan M."/>
            <person name="Amedeo P."/>
            <person name="Galinsky K.J."/>
            <person name="Schobel S."/>
            <person name="Inman J."/>
            <person name="Hostetler J."/>
            <person name="Miller J."/>
            <person name="Hammond M."/>
            <person name="Megy K."/>
            <person name="Lawson D."/>
            <person name="Kodira C."/>
            <person name="Sutton G."/>
            <person name="Meyer J."/>
            <person name="Hill C.A."/>
            <person name="Birren B."/>
            <person name="Nene V."/>
            <person name="Collins F."/>
            <person name="Alarcon-Chaidez F."/>
            <person name="Wikel S."/>
            <person name="Strausberg R."/>
        </authorList>
    </citation>
    <scope>NUCLEOTIDE SEQUENCE [LARGE SCALE GENOMIC DNA]</scope>
    <source>
        <strain evidence="4">Wikel</strain>
        <strain evidence="2">Wikel colony</strain>
    </source>
</reference>
<dbReference type="EMBL" id="DS948411">
    <property type="protein sequence ID" value="EEC18800.1"/>
    <property type="molecule type" value="Genomic_DNA"/>
</dbReference>
<dbReference type="EnsemblMetazoa" id="ISCW014334-RA">
    <property type="protein sequence ID" value="ISCW014334-PA"/>
    <property type="gene ID" value="ISCW014334"/>
</dbReference>
<dbReference type="OrthoDB" id="2020852at2759"/>
<dbReference type="EMBL" id="ABJB010256310">
    <property type="status" value="NOT_ANNOTATED_CDS"/>
    <property type="molecule type" value="Genomic_DNA"/>
</dbReference>
<dbReference type="VEuPathDB" id="VectorBase:ISCI014334"/>
<feature type="compositionally biased region" description="Low complexity" evidence="1">
    <location>
        <begin position="107"/>
        <end position="137"/>
    </location>
</feature>
<keyword evidence="4" id="KW-1185">Reference proteome</keyword>
<dbReference type="VEuPathDB" id="VectorBase:ISCW014334"/>
<dbReference type="AlphaFoldDB" id="B7QIX8"/>
<dbReference type="Proteomes" id="UP000001555">
    <property type="component" value="Unassembled WGS sequence"/>
</dbReference>
<feature type="region of interest" description="Disordered" evidence="1">
    <location>
        <begin position="101"/>
        <end position="149"/>
    </location>
</feature>
<feature type="compositionally biased region" description="Basic residues" evidence="1">
    <location>
        <begin position="1"/>
        <end position="11"/>
    </location>
</feature>
<evidence type="ECO:0000313" key="3">
    <source>
        <dbReference type="EnsemblMetazoa" id="ISCW014334-PA"/>
    </source>
</evidence>
<evidence type="ECO:0000313" key="4">
    <source>
        <dbReference type="Proteomes" id="UP000001555"/>
    </source>
</evidence>